<accession>A0A0C3CIL1</accession>
<name>A0A0C3CIL1_HEBCY</name>
<dbReference type="HOGENOM" id="CLU_1610970_0_0_1"/>
<evidence type="ECO:0000313" key="1">
    <source>
        <dbReference type="EMBL" id="KIM43989.1"/>
    </source>
</evidence>
<dbReference type="PANTHER" id="PTHR36091:SF2">
    <property type="entry name" value="AMINOGLYCOSIDE PHOSPHOTRANSFERASE DOMAIN-CONTAINING PROTEIN"/>
    <property type="match status" value="1"/>
</dbReference>
<evidence type="ECO:0000313" key="2">
    <source>
        <dbReference type="Proteomes" id="UP000053424"/>
    </source>
</evidence>
<dbReference type="AlphaFoldDB" id="A0A0C3CIL1"/>
<dbReference type="EMBL" id="KN831774">
    <property type="protein sequence ID" value="KIM43989.1"/>
    <property type="molecule type" value="Genomic_DNA"/>
</dbReference>
<dbReference type="InterPro" id="IPR051035">
    <property type="entry name" value="Mito_inheritance_9"/>
</dbReference>
<dbReference type="PANTHER" id="PTHR36091">
    <property type="entry name" value="ALTERED INHERITANCE OF MITOCHONDRIA PROTEIN 9, MITOCHONDRIAL"/>
    <property type="match status" value="1"/>
</dbReference>
<dbReference type="Proteomes" id="UP000053424">
    <property type="component" value="Unassembled WGS sequence"/>
</dbReference>
<reference evidence="2" key="2">
    <citation type="submission" date="2015-01" db="EMBL/GenBank/DDBJ databases">
        <title>Evolutionary Origins and Diversification of the Mycorrhizal Mutualists.</title>
        <authorList>
            <consortium name="DOE Joint Genome Institute"/>
            <consortium name="Mycorrhizal Genomics Consortium"/>
            <person name="Kohler A."/>
            <person name="Kuo A."/>
            <person name="Nagy L.G."/>
            <person name="Floudas D."/>
            <person name="Copeland A."/>
            <person name="Barry K.W."/>
            <person name="Cichocki N."/>
            <person name="Veneault-Fourrey C."/>
            <person name="LaButti K."/>
            <person name="Lindquist E.A."/>
            <person name="Lipzen A."/>
            <person name="Lundell T."/>
            <person name="Morin E."/>
            <person name="Murat C."/>
            <person name="Riley R."/>
            <person name="Ohm R."/>
            <person name="Sun H."/>
            <person name="Tunlid A."/>
            <person name="Henrissat B."/>
            <person name="Grigoriev I.V."/>
            <person name="Hibbett D.S."/>
            <person name="Martin F."/>
        </authorList>
    </citation>
    <scope>NUCLEOTIDE SEQUENCE [LARGE SCALE GENOMIC DNA]</scope>
    <source>
        <strain evidence="2">h7</strain>
    </source>
</reference>
<gene>
    <name evidence="1" type="ORF">M413DRAFT_443052</name>
</gene>
<keyword evidence="2" id="KW-1185">Reference proteome</keyword>
<dbReference type="OrthoDB" id="3050853at2759"/>
<reference evidence="1 2" key="1">
    <citation type="submission" date="2014-04" db="EMBL/GenBank/DDBJ databases">
        <authorList>
            <consortium name="DOE Joint Genome Institute"/>
            <person name="Kuo A."/>
            <person name="Gay G."/>
            <person name="Dore J."/>
            <person name="Kohler A."/>
            <person name="Nagy L.G."/>
            <person name="Floudas D."/>
            <person name="Copeland A."/>
            <person name="Barry K.W."/>
            <person name="Cichocki N."/>
            <person name="Veneault-Fourrey C."/>
            <person name="LaButti K."/>
            <person name="Lindquist E.A."/>
            <person name="Lipzen A."/>
            <person name="Lundell T."/>
            <person name="Morin E."/>
            <person name="Murat C."/>
            <person name="Sun H."/>
            <person name="Tunlid A."/>
            <person name="Henrissat B."/>
            <person name="Grigoriev I.V."/>
            <person name="Hibbett D.S."/>
            <person name="Martin F."/>
            <person name="Nordberg H.P."/>
            <person name="Cantor M.N."/>
            <person name="Hua S.X."/>
        </authorList>
    </citation>
    <scope>NUCLEOTIDE SEQUENCE [LARGE SCALE GENOMIC DNA]</scope>
    <source>
        <strain evidence="2">h7</strain>
    </source>
</reference>
<proteinExistence type="predicted"/>
<sequence>MTYRKAILFQSPDSLQNSSYNILHYKALTDPVGMLRRRLFSYASDPWEGETLALKMALIDAIENWDTFTEGGPPCPVVSDPEDVHETRQLDEAQSRADKTLETCQNMIRCALDGWMPVERFEEVMVRSNKLKEATLEAAAESELRSRSIGPWTIWMKKNTCKLCK</sequence>
<dbReference type="GO" id="GO:0005739">
    <property type="term" value="C:mitochondrion"/>
    <property type="evidence" value="ECO:0007669"/>
    <property type="project" value="TreeGrafter"/>
</dbReference>
<protein>
    <submittedName>
        <fullName evidence="1">Uncharacterized protein</fullName>
    </submittedName>
</protein>
<dbReference type="STRING" id="686832.A0A0C3CIL1"/>
<organism evidence="1 2">
    <name type="scientific">Hebeloma cylindrosporum</name>
    <dbReference type="NCBI Taxonomy" id="76867"/>
    <lineage>
        <taxon>Eukaryota</taxon>
        <taxon>Fungi</taxon>
        <taxon>Dikarya</taxon>
        <taxon>Basidiomycota</taxon>
        <taxon>Agaricomycotina</taxon>
        <taxon>Agaricomycetes</taxon>
        <taxon>Agaricomycetidae</taxon>
        <taxon>Agaricales</taxon>
        <taxon>Agaricineae</taxon>
        <taxon>Hymenogastraceae</taxon>
        <taxon>Hebeloma</taxon>
    </lineage>
</organism>